<feature type="domain" description="Cep57 centrosome localisation" evidence="12">
    <location>
        <begin position="93"/>
        <end position="268"/>
    </location>
</feature>
<evidence type="ECO:0000256" key="3">
    <source>
        <dbReference type="ARBA" id="ARBA00022490"/>
    </source>
</evidence>
<evidence type="ECO:0000259" key="12">
    <source>
        <dbReference type="Pfam" id="PF14073"/>
    </source>
</evidence>
<feature type="region of interest" description="Disordered" evidence="10">
    <location>
        <begin position="474"/>
        <end position="496"/>
    </location>
</feature>
<keyword evidence="4" id="KW-0493">Microtubule</keyword>
<evidence type="ECO:0000313" key="14">
    <source>
        <dbReference type="Proteomes" id="UP001369086"/>
    </source>
</evidence>
<dbReference type="EMBL" id="JAHFZB010000005">
    <property type="protein sequence ID" value="KAK6489966.1"/>
    <property type="molecule type" value="Genomic_DNA"/>
</dbReference>
<keyword evidence="14" id="KW-1185">Reference proteome</keyword>
<evidence type="ECO:0000256" key="4">
    <source>
        <dbReference type="ARBA" id="ARBA00022701"/>
    </source>
</evidence>
<evidence type="ECO:0000256" key="8">
    <source>
        <dbReference type="ARBA" id="ARBA00042578"/>
    </source>
</evidence>
<reference evidence="13 14" key="1">
    <citation type="submission" date="2021-05" db="EMBL/GenBank/DDBJ databases">
        <authorList>
            <person name="Zahm M."/>
            <person name="Klopp C."/>
            <person name="Cabau C."/>
            <person name="Kuhl H."/>
            <person name="Suciu R."/>
            <person name="Ciorpac M."/>
            <person name="Holostenco D."/>
            <person name="Gessner J."/>
            <person name="Wuertz S."/>
            <person name="Hohne C."/>
            <person name="Stock M."/>
            <person name="Gislard M."/>
            <person name="Lluch J."/>
            <person name="Milhes M."/>
            <person name="Lampietro C."/>
            <person name="Lopez Roques C."/>
            <person name="Donnadieu C."/>
            <person name="Du K."/>
            <person name="Schartl M."/>
            <person name="Guiguen Y."/>
        </authorList>
    </citation>
    <scope>NUCLEOTIDE SEQUENCE [LARGE SCALE GENOMIC DNA]</scope>
    <source>
        <strain evidence="13">Hh-F2</strain>
        <tissue evidence="13">Blood</tissue>
    </source>
</reference>
<evidence type="ECO:0000313" key="13">
    <source>
        <dbReference type="EMBL" id="KAK6489966.1"/>
    </source>
</evidence>
<keyword evidence="3" id="KW-0963">Cytoplasm</keyword>
<gene>
    <name evidence="13" type="ORF">HHUSO_G6923</name>
</gene>
<dbReference type="Proteomes" id="UP001369086">
    <property type="component" value="Unassembled WGS sequence"/>
</dbReference>
<organism evidence="13 14">
    <name type="scientific">Huso huso</name>
    <name type="common">Beluga</name>
    <name type="synonym">Acipenser huso</name>
    <dbReference type="NCBI Taxonomy" id="61971"/>
    <lineage>
        <taxon>Eukaryota</taxon>
        <taxon>Metazoa</taxon>
        <taxon>Chordata</taxon>
        <taxon>Craniata</taxon>
        <taxon>Vertebrata</taxon>
        <taxon>Euteleostomi</taxon>
        <taxon>Actinopterygii</taxon>
        <taxon>Chondrostei</taxon>
        <taxon>Acipenseriformes</taxon>
        <taxon>Acipenseridae</taxon>
        <taxon>Huso</taxon>
    </lineage>
</organism>
<comment type="subcellular location">
    <subcellularLocation>
        <location evidence="1">Cytoplasm</location>
        <location evidence="1">Cytoskeleton</location>
        <location evidence="1">Microtubule organizing center</location>
        <location evidence="1">Centrosome</location>
    </subcellularLocation>
</comment>
<dbReference type="Gene3D" id="1.20.58.90">
    <property type="match status" value="1"/>
</dbReference>
<evidence type="ECO:0000259" key="11">
    <source>
        <dbReference type="Pfam" id="PF06657"/>
    </source>
</evidence>
<dbReference type="InterPro" id="IPR025913">
    <property type="entry name" value="Cep57_CLD"/>
</dbReference>
<protein>
    <recommendedName>
        <fullName evidence="7">Centrosomal protein 57kDa-like protein 1</fullName>
    </recommendedName>
    <alternativeName>
        <fullName evidence="8">Cep57-related protein</fullName>
    </alternativeName>
</protein>
<evidence type="ECO:0000256" key="9">
    <source>
        <dbReference type="SAM" id="Coils"/>
    </source>
</evidence>
<dbReference type="Pfam" id="PF06657">
    <property type="entry name" value="Cep57_MT_bd"/>
    <property type="match status" value="1"/>
</dbReference>
<feature type="coiled-coil region" evidence="9">
    <location>
        <begin position="220"/>
        <end position="254"/>
    </location>
</feature>
<evidence type="ECO:0000256" key="7">
    <source>
        <dbReference type="ARBA" id="ARBA00041218"/>
    </source>
</evidence>
<evidence type="ECO:0000256" key="6">
    <source>
        <dbReference type="ARBA" id="ARBA00023212"/>
    </source>
</evidence>
<comment type="caution">
    <text evidence="13">The sequence shown here is derived from an EMBL/GenBank/DDBJ whole genome shotgun (WGS) entry which is preliminary data.</text>
</comment>
<dbReference type="PANTHER" id="PTHR19336">
    <property type="entry name" value="UNCHARACTERIZED DUF1167"/>
    <property type="match status" value="1"/>
</dbReference>
<dbReference type="InterPro" id="IPR024957">
    <property type="entry name" value="Cep57_MT-bd_dom"/>
</dbReference>
<feature type="region of interest" description="Disordered" evidence="10">
    <location>
        <begin position="341"/>
        <end position="366"/>
    </location>
</feature>
<sequence>MLLQFTVPPPIDKLGYVLLKVKGPLWGKKIHQQGMGSSFKHSYFGSFHQLPEKIPSALSVDRKGHCDTVSQMVGIQNISSEIGRGKSESSTQAVISALKTLQEKIRRLELERTQAENNLKCLCEKALQHEHVSEQEKSESSLVQKEAQQKTELTAQLGSAEARCSLLEKQLDYMRKMVEIAEHEKNETLKKQVLLQKERIQDQVEVYSKLEKLEVLEQECLKLTATQTKAEMKIQQLEQKLLKEEHQYKLVQEKAAQLQTGLEITRIIQSSLPAECKPKKKTKITPAKKISSAKKELPVPPIYRKAKTLHFVAGTSTSPSHSVRANVQNVLHNPKLYDGSHTLPMRFPRSTDPAEKRSFRRPASSCSATSSVGSLSELLLALQDELGQMSLWLFCSSEHQELLKHIQETRKTEVREDLERELDCLVKRMEVKGDQISKLKKHQAAVQKLKQKSQKAKRRLASAGAQTEVREVKPLSATVRHRGPSPKPNKGHTNQGSLQLLKNVQKLQLNLKKDDIMWVQ</sequence>
<evidence type="ECO:0000256" key="1">
    <source>
        <dbReference type="ARBA" id="ARBA00004300"/>
    </source>
</evidence>
<evidence type="ECO:0000256" key="10">
    <source>
        <dbReference type="SAM" id="MobiDB-lite"/>
    </source>
</evidence>
<proteinExistence type="inferred from homology"/>
<keyword evidence="5 9" id="KW-0175">Coiled coil</keyword>
<accession>A0ABR0ZYR8</accession>
<keyword evidence="6" id="KW-0206">Cytoskeleton</keyword>
<feature type="coiled-coil region" evidence="9">
    <location>
        <begin position="415"/>
        <end position="466"/>
    </location>
</feature>
<dbReference type="InterPro" id="IPR051756">
    <property type="entry name" value="Centrosomal_MT-associated"/>
</dbReference>
<name>A0ABR0ZYR8_HUSHU</name>
<evidence type="ECO:0000256" key="2">
    <source>
        <dbReference type="ARBA" id="ARBA00008179"/>
    </source>
</evidence>
<feature type="domain" description="Cep57 centrosome microtubule-binding" evidence="11">
    <location>
        <begin position="367"/>
        <end position="442"/>
    </location>
</feature>
<evidence type="ECO:0000256" key="5">
    <source>
        <dbReference type="ARBA" id="ARBA00023054"/>
    </source>
</evidence>
<comment type="similarity">
    <text evidence="2">Belongs to the translokin family.</text>
</comment>
<dbReference type="PANTHER" id="PTHR19336:SF10">
    <property type="entry name" value="CENTROSOMAL PROTEIN CEP57L1"/>
    <property type="match status" value="1"/>
</dbReference>
<feature type="coiled-coil region" evidence="9">
    <location>
        <begin position="91"/>
        <end position="170"/>
    </location>
</feature>
<dbReference type="Pfam" id="PF14073">
    <property type="entry name" value="Cep57_CLD"/>
    <property type="match status" value="1"/>
</dbReference>